<gene>
    <name evidence="3" type="ORF">GCM10010970_32890</name>
</gene>
<protein>
    <recommendedName>
        <fullName evidence="5">Alpha/beta hydrolase</fullName>
    </recommendedName>
</protein>
<dbReference type="InterPro" id="IPR002410">
    <property type="entry name" value="Peptidase_S33"/>
</dbReference>
<keyword evidence="4" id="KW-1185">Reference proteome</keyword>
<dbReference type="PROSITE" id="PS51257">
    <property type="entry name" value="PROKAR_LIPOPROTEIN"/>
    <property type="match status" value="1"/>
</dbReference>
<evidence type="ECO:0000256" key="2">
    <source>
        <dbReference type="SAM" id="SignalP"/>
    </source>
</evidence>
<evidence type="ECO:0008006" key="5">
    <source>
        <dbReference type="Google" id="ProtNLM"/>
    </source>
</evidence>
<dbReference type="EMBL" id="BMLX01000005">
    <property type="protein sequence ID" value="GGP23289.1"/>
    <property type="molecule type" value="Genomic_DNA"/>
</dbReference>
<sequence length="151" mass="16168">MRTTLLLLALLAGLSACTSTTTRPITDAQGSVVPGSIASLESVQLGGVKQWILIRGKNASNPVLLKLHGGPGQAEMATVGFNRQLEEDFIVVEWDQRGAGKSADAINPQSAMTIGQFVEDKLSCRSGHKIILGLLIHGQMCRINRFTRSGR</sequence>
<dbReference type="InterPro" id="IPR029058">
    <property type="entry name" value="AB_hydrolase_fold"/>
</dbReference>
<dbReference type="Proteomes" id="UP000637267">
    <property type="component" value="Unassembled WGS sequence"/>
</dbReference>
<evidence type="ECO:0000256" key="1">
    <source>
        <dbReference type="ARBA" id="ARBA00022801"/>
    </source>
</evidence>
<dbReference type="RefSeq" id="WP_188705580.1">
    <property type="nucleotide sequence ID" value="NZ_BMLX01000005.1"/>
</dbReference>
<reference evidence="4" key="1">
    <citation type="journal article" date="2019" name="Int. J. Syst. Evol. Microbiol.">
        <title>The Global Catalogue of Microorganisms (GCM) 10K type strain sequencing project: providing services to taxonomists for standard genome sequencing and annotation.</title>
        <authorList>
            <consortium name="The Broad Institute Genomics Platform"/>
            <consortium name="The Broad Institute Genome Sequencing Center for Infectious Disease"/>
            <person name="Wu L."/>
            <person name="Ma J."/>
        </authorList>
    </citation>
    <scope>NUCLEOTIDE SEQUENCE [LARGE SCALE GENOMIC DNA]</scope>
    <source>
        <strain evidence="4">CGMCC 1.8859</strain>
    </source>
</reference>
<name>A0ABQ2PDE4_9NEIS</name>
<dbReference type="SUPFAM" id="SSF53474">
    <property type="entry name" value="alpha/beta-Hydrolases"/>
    <property type="match status" value="1"/>
</dbReference>
<comment type="caution">
    <text evidence="3">The sequence shown here is derived from an EMBL/GenBank/DDBJ whole genome shotgun (WGS) entry which is preliminary data.</text>
</comment>
<accession>A0ABQ2PDE4</accession>
<feature type="chain" id="PRO_5045826586" description="Alpha/beta hydrolase" evidence="2">
    <location>
        <begin position="19"/>
        <end position="151"/>
    </location>
</feature>
<dbReference type="Gene3D" id="3.40.50.1820">
    <property type="entry name" value="alpha/beta hydrolase"/>
    <property type="match status" value="1"/>
</dbReference>
<organism evidence="3 4">
    <name type="scientific">Silvimonas iriomotensis</name>
    <dbReference type="NCBI Taxonomy" id="449662"/>
    <lineage>
        <taxon>Bacteria</taxon>
        <taxon>Pseudomonadati</taxon>
        <taxon>Pseudomonadota</taxon>
        <taxon>Betaproteobacteria</taxon>
        <taxon>Neisseriales</taxon>
        <taxon>Chitinibacteraceae</taxon>
        <taxon>Silvimonas</taxon>
    </lineage>
</organism>
<evidence type="ECO:0000313" key="3">
    <source>
        <dbReference type="EMBL" id="GGP23289.1"/>
    </source>
</evidence>
<feature type="signal peptide" evidence="2">
    <location>
        <begin position="1"/>
        <end position="18"/>
    </location>
</feature>
<proteinExistence type="predicted"/>
<keyword evidence="1" id="KW-0378">Hydrolase</keyword>
<evidence type="ECO:0000313" key="4">
    <source>
        <dbReference type="Proteomes" id="UP000637267"/>
    </source>
</evidence>
<dbReference type="PRINTS" id="PR00793">
    <property type="entry name" value="PROAMNOPTASE"/>
</dbReference>
<keyword evidence="2" id="KW-0732">Signal</keyword>